<protein>
    <recommendedName>
        <fullName evidence="2">DUF5641 domain-containing protein</fullName>
    </recommendedName>
</protein>
<dbReference type="AlphaFoldDB" id="A0A8X6P5I2"/>
<feature type="domain" description="DUF5641" evidence="2">
    <location>
        <begin position="3"/>
        <end position="39"/>
    </location>
</feature>
<feature type="region of interest" description="Disordered" evidence="1">
    <location>
        <begin position="66"/>
        <end position="90"/>
    </location>
</feature>
<organism evidence="3 4">
    <name type="scientific">Nephila pilipes</name>
    <name type="common">Giant wood spider</name>
    <name type="synonym">Nephila maculata</name>
    <dbReference type="NCBI Taxonomy" id="299642"/>
    <lineage>
        <taxon>Eukaryota</taxon>
        <taxon>Metazoa</taxon>
        <taxon>Ecdysozoa</taxon>
        <taxon>Arthropoda</taxon>
        <taxon>Chelicerata</taxon>
        <taxon>Arachnida</taxon>
        <taxon>Araneae</taxon>
        <taxon>Araneomorphae</taxon>
        <taxon>Entelegynae</taxon>
        <taxon>Araneoidea</taxon>
        <taxon>Nephilidae</taxon>
        <taxon>Nephila</taxon>
    </lineage>
</organism>
<dbReference type="EMBL" id="BMAW01065886">
    <property type="protein sequence ID" value="GFT52326.1"/>
    <property type="molecule type" value="Genomic_DNA"/>
</dbReference>
<evidence type="ECO:0000259" key="2">
    <source>
        <dbReference type="Pfam" id="PF18701"/>
    </source>
</evidence>
<dbReference type="Pfam" id="PF18701">
    <property type="entry name" value="DUF5641"/>
    <property type="match status" value="1"/>
</dbReference>
<name>A0A8X6P5I2_NEPPI</name>
<accession>A0A8X6P5I2</accession>
<evidence type="ECO:0000313" key="3">
    <source>
        <dbReference type="EMBL" id="GFT52326.1"/>
    </source>
</evidence>
<gene>
    <name evidence="3" type="ORF">NPIL_215531</name>
</gene>
<evidence type="ECO:0000313" key="4">
    <source>
        <dbReference type="Proteomes" id="UP000887013"/>
    </source>
</evidence>
<dbReference type="OrthoDB" id="6436901at2759"/>
<sequence length="90" mass="10394">MLQGRVLELFPGRDGIIRFVELRTENGNTLRPIKRLYPLELKPNLEHVVSKNQKVPEVVTEYPELNTDSNKTVPMTRSGQEIKPVKRLDL</sequence>
<comment type="caution">
    <text evidence="3">The sequence shown here is derived from an EMBL/GenBank/DDBJ whole genome shotgun (WGS) entry which is preliminary data.</text>
</comment>
<feature type="compositionally biased region" description="Polar residues" evidence="1">
    <location>
        <begin position="66"/>
        <end position="79"/>
    </location>
</feature>
<dbReference type="Proteomes" id="UP000887013">
    <property type="component" value="Unassembled WGS sequence"/>
</dbReference>
<dbReference type="InterPro" id="IPR040676">
    <property type="entry name" value="DUF5641"/>
</dbReference>
<proteinExistence type="predicted"/>
<evidence type="ECO:0000256" key="1">
    <source>
        <dbReference type="SAM" id="MobiDB-lite"/>
    </source>
</evidence>
<keyword evidence="4" id="KW-1185">Reference proteome</keyword>
<reference evidence="3" key="1">
    <citation type="submission" date="2020-08" db="EMBL/GenBank/DDBJ databases">
        <title>Multicomponent nature underlies the extraordinary mechanical properties of spider dragline silk.</title>
        <authorList>
            <person name="Kono N."/>
            <person name="Nakamura H."/>
            <person name="Mori M."/>
            <person name="Yoshida Y."/>
            <person name="Ohtoshi R."/>
            <person name="Malay A.D."/>
            <person name="Moran D.A.P."/>
            <person name="Tomita M."/>
            <person name="Numata K."/>
            <person name="Arakawa K."/>
        </authorList>
    </citation>
    <scope>NUCLEOTIDE SEQUENCE</scope>
</reference>